<dbReference type="Gene3D" id="1.10.357.10">
    <property type="entry name" value="Tetracycline Repressor, domain 2"/>
    <property type="match status" value="1"/>
</dbReference>
<evidence type="ECO:0000256" key="1">
    <source>
        <dbReference type="ARBA" id="ARBA00023015"/>
    </source>
</evidence>
<accession>A0A1Y5PFH4</accession>
<organism evidence="7">
    <name type="scientific">uncultured Mycobacterium sp</name>
    <dbReference type="NCBI Taxonomy" id="171292"/>
    <lineage>
        <taxon>Bacteria</taxon>
        <taxon>Bacillati</taxon>
        <taxon>Actinomycetota</taxon>
        <taxon>Actinomycetes</taxon>
        <taxon>Mycobacteriales</taxon>
        <taxon>Mycobacteriaceae</taxon>
        <taxon>Mycobacterium</taxon>
        <taxon>environmental samples</taxon>
    </lineage>
</organism>
<reference evidence="7" key="1">
    <citation type="submission" date="2016-03" db="EMBL/GenBank/DDBJ databases">
        <authorList>
            <person name="Ploux O."/>
        </authorList>
    </citation>
    <scope>NUCLEOTIDE SEQUENCE</scope>
    <source>
        <strain evidence="7">UC10</strain>
    </source>
</reference>
<gene>
    <name evidence="7" type="ORF">MHPYR_430054</name>
</gene>
<dbReference type="AlphaFoldDB" id="A0A1Y5PFH4"/>
<dbReference type="EMBL" id="FLQS01000038">
    <property type="protein sequence ID" value="SBS77465.1"/>
    <property type="molecule type" value="Genomic_DNA"/>
</dbReference>
<evidence type="ECO:0000256" key="3">
    <source>
        <dbReference type="ARBA" id="ARBA00023163"/>
    </source>
</evidence>
<keyword evidence="3" id="KW-0804">Transcription</keyword>
<keyword evidence="1" id="KW-0805">Transcription regulation</keyword>
<dbReference type="Pfam" id="PF00440">
    <property type="entry name" value="TetR_N"/>
    <property type="match status" value="1"/>
</dbReference>
<feature type="domain" description="HTH tetR-type" evidence="6">
    <location>
        <begin position="16"/>
        <end position="76"/>
    </location>
</feature>
<keyword evidence="2 4" id="KW-0238">DNA-binding</keyword>
<feature type="region of interest" description="Disordered" evidence="5">
    <location>
        <begin position="204"/>
        <end position="226"/>
    </location>
</feature>
<dbReference type="PANTHER" id="PTHR30055:SF234">
    <property type="entry name" value="HTH-TYPE TRANSCRIPTIONAL REGULATOR BETI"/>
    <property type="match status" value="1"/>
</dbReference>
<dbReference type="PROSITE" id="PS50977">
    <property type="entry name" value="HTH_TETR_2"/>
    <property type="match status" value="1"/>
</dbReference>
<dbReference type="InterPro" id="IPR050109">
    <property type="entry name" value="HTH-type_TetR-like_transc_reg"/>
</dbReference>
<evidence type="ECO:0000256" key="4">
    <source>
        <dbReference type="PROSITE-ProRule" id="PRU00335"/>
    </source>
</evidence>
<sequence>MTVPLPPIPEQFSADRPRVDRIRDAALKRFAAHGTAATSLRDVADTAGVSIGLVQHHFGTKGRLIDAVDKHVAAILGANLAGASSTPTTDPVGDFGHRVVTLIAEHTDVVDYIVRALLEETPTGALIFDALVAMGADRWQQHHAAELTAPGLDLTWAALNPLLLVLGAMTLRSHLDRHLPESFTTTPQLTRWEASVNALIRRGQLRAPPPPANGPEPCTGVSDDVP</sequence>
<dbReference type="InterPro" id="IPR009057">
    <property type="entry name" value="Homeodomain-like_sf"/>
</dbReference>
<protein>
    <submittedName>
        <fullName evidence="7">TetR family transcriptional regulator</fullName>
    </submittedName>
</protein>
<evidence type="ECO:0000313" key="7">
    <source>
        <dbReference type="EMBL" id="SBS77465.1"/>
    </source>
</evidence>
<name>A0A1Y5PFH4_9MYCO</name>
<evidence type="ECO:0000256" key="2">
    <source>
        <dbReference type="ARBA" id="ARBA00023125"/>
    </source>
</evidence>
<evidence type="ECO:0000256" key="5">
    <source>
        <dbReference type="SAM" id="MobiDB-lite"/>
    </source>
</evidence>
<evidence type="ECO:0000259" key="6">
    <source>
        <dbReference type="PROSITE" id="PS50977"/>
    </source>
</evidence>
<dbReference type="InterPro" id="IPR001647">
    <property type="entry name" value="HTH_TetR"/>
</dbReference>
<dbReference type="PANTHER" id="PTHR30055">
    <property type="entry name" value="HTH-TYPE TRANSCRIPTIONAL REGULATOR RUTR"/>
    <property type="match status" value="1"/>
</dbReference>
<dbReference type="GO" id="GO:0003700">
    <property type="term" value="F:DNA-binding transcription factor activity"/>
    <property type="evidence" value="ECO:0007669"/>
    <property type="project" value="TreeGrafter"/>
</dbReference>
<feature type="DNA-binding region" description="H-T-H motif" evidence="4">
    <location>
        <begin position="39"/>
        <end position="58"/>
    </location>
</feature>
<dbReference type="GO" id="GO:0000976">
    <property type="term" value="F:transcription cis-regulatory region binding"/>
    <property type="evidence" value="ECO:0007669"/>
    <property type="project" value="TreeGrafter"/>
</dbReference>
<dbReference type="SUPFAM" id="SSF46689">
    <property type="entry name" value="Homeodomain-like"/>
    <property type="match status" value="1"/>
</dbReference>
<proteinExistence type="predicted"/>